<dbReference type="PANTHER" id="PTHR15067">
    <property type="entry name" value="E3 UBIQUITIN-PROTEIN LIGASE RNF8"/>
    <property type="match status" value="1"/>
</dbReference>
<dbReference type="Gene3D" id="3.30.40.10">
    <property type="entry name" value="Zinc/RING finger domain, C3HC4 (zinc finger)"/>
    <property type="match status" value="1"/>
</dbReference>
<feature type="compositionally biased region" description="Low complexity" evidence="14">
    <location>
        <begin position="501"/>
        <end position="520"/>
    </location>
</feature>
<keyword evidence="9" id="KW-0862">Zinc</keyword>
<evidence type="ECO:0000256" key="9">
    <source>
        <dbReference type="ARBA" id="ARBA00022833"/>
    </source>
</evidence>
<dbReference type="AlphaFoldDB" id="A0A292PQQ3"/>
<evidence type="ECO:0000256" key="8">
    <source>
        <dbReference type="ARBA" id="ARBA00022786"/>
    </source>
</evidence>
<keyword evidence="8" id="KW-0833">Ubl conjugation pathway</keyword>
<keyword evidence="18" id="KW-1185">Reference proteome</keyword>
<dbReference type="SMART" id="SM00184">
    <property type="entry name" value="RING"/>
    <property type="match status" value="1"/>
</dbReference>
<feature type="compositionally biased region" description="Polar residues" evidence="14">
    <location>
        <begin position="53"/>
        <end position="68"/>
    </location>
</feature>
<evidence type="ECO:0000256" key="3">
    <source>
        <dbReference type="ARBA" id="ARBA00012483"/>
    </source>
</evidence>
<dbReference type="PROSITE" id="PS50089">
    <property type="entry name" value="ZF_RING_2"/>
    <property type="match status" value="1"/>
</dbReference>
<dbReference type="GO" id="GO:0032153">
    <property type="term" value="C:cell division site"/>
    <property type="evidence" value="ECO:0007669"/>
    <property type="project" value="TreeGrafter"/>
</dbReference>
<dbReference type="Pfam" id="PF17123">
    <property type="entry name" value="zf-RING_11"/>
    <property type="match status" value="1"/>
</dbReference>
<dbReference type="InterPro" id="IPR008984">
    <property type="entry name" value="SMAD_FHA_dom_sf"/>
</dbReference>
<gene>
    <name evidence="17" type="ORF">GSTUAT00006915001</name>
</gene>
<evidence type="ECO:0000256" key="13">
    <source>
        <dbReference type="PROSITE-ProRule" id="PRU00175"/>
    </source>
</evidence>
<evidence type="ECO:0000256" key="12">
    <source>
        <dbReference type="ARBA" id="ARBA00080465"/>
    </source>
</evidence>
<dbReference type="InterPro" id="IPR000253">
    <property type="entry name" value="FHA_dom"/>
</dbReference>
<dbReference type="SMART" id="SM00240">
    <property type="entry name" value="FHA"/>
    <property type="match status" value="1"/>
</dbReference>
<dbReference type="InterPro" id="IPR042823">
    <property type="entry name" value="Dma1/Dma2_RING-H2"/>
</dbReference>
<feature type="domain" description="FHA" evidence="15">
    <location>
        <begin position="216"/>
        <end position="272"/>
    </location>
</feature>
<dbReference type="GO" id="GO:0031578">
    <property type="term" value="P:mitotic spindle orientation checkpoint signaling"/>
    <property type="evidence" value="ECO:0007669"/>
    <property type="project" value="UniProtKB-ARBA"/>
</dbReference>
<sequence>MSATSSPQVAAPTSPPRAGRLRGLSYLRHYAHGHAHSPSQAAPTVVTAANVNSSNGNATTSPPSLVQQPTSPPTAAAARARSTSPLNNTASNAWLPTVSGVSGLSRVASQPSAELSTSTGVVTSNGSSNARSIPSSAPAVRSIDEALSTSPDAGPPTHQPNHPPLVRSPSNTPRAVQPSDPAASIRFVPHVDTRATRESLVFTPIERILRFKDERIRVGRYSDRDQANPSAPVGFKSKVVSRRHCEFWCDNGQWHVKDVKSSSGTFLNHVRLSPPGVESRAYPLYDGDILQLGIDFKGGEEQIFRCVKIRVELNRAWQKALNNFKYIFDPWNVTGIPVAGMSAHRRIRNLAKTNFSGNKAKDGDTSSTHTSECSICLMPVAPCQSLFVAPCSHVWHYKCIRPLVEKEYPTFLCPNCRAIADLERDIEDDDLGEELWESMGDVVDQFTDDQAGRITHALESVQLGSPEGDGPPREDAQGGNVVEGQEPEPAGHGVPAPAELPSRSTSTPTTHPATEAAPSPIEIQQTPSGSWRRRGERVTDLDLRREGEPQTPEPDKTGSASNGNGSSGEGGQDGPMTPMNDAGPFVFDGSAMDSASAAVLPAVTNPPSSLDDSSDWRSAVPN</sequence>
<organism evidence="17 18">
    <name type="scientific">Tuber aestivum</name>
    <name type="common">summer truffle</name>
    <dbReference type="NCBI Taxonomy" id="59557"/>
    <lineage>
        <taxon>Eukaryota</taxon>
        <taxon>Fungi</taxon>
        <taxon>Dikarya</taxon>
        <taxon>Ascomycota</taxon>
        <taxon>Pezizomycotina</taxon>
        <taxon>Pezizomycetes</taxon>
        <taxon>Pezizales</taxon>
        <taxon>Tuberaceae</taxon>
        <taxon>Tuber</taxon>
    </lineage>
</organism>
<comment type="similarity">
    <text evidence="11">Belongs to the DMA1 family.</text>
</comment>
<dbReference type="GO" id="GO:0000921">
    <property type="term" value="P:septin ring assembly"/>
    <property type="evidence" value="ECO:0007669"/>
    <property type="project" value="UniProtKB-ARBA"/>
</dbReference>
<dbReference type="GO" id="GO:0006511">
    <property type="term" value="P:ubiquitin-dependent protein catabolic process"/>
    <property type="evidence" value="ECO:0007669"/>
    <property type="project" value="TreeGrafter"/>
</dbReference>
<name>A0A292PQQ3_9PEZI</name>
<dbReference type="InterPro" id="IPR001841">
    <property type="entry name" value="Znf_RING"/>
</dbReference>
<keyword evidence="6" id="KW-0479">Metal-binding</keyword>
<evidence type="ECO:0000256" key="1">
    <source>
        <dbReference type="ARBA" id="ARBA00000900"/>
    </source>
</evidence>
<dbReference type="Proteomes" id="UP001412239">
    <property type="component" value="Unassembled WGS sequence"/>
</dbReference>
<feature type="compositionally biased region" description="Pro residues" evidence="14">
    <location>
        <begin position="153"/>
        <end position="163"/>
    </location>
</feature>
<dbReference type="Pfam" id="PF00498">
    <property type="entry name" value="FHA"/>
    <property type="match status" value="1"/>
</dbReference>
<feature type="compositionally biased region" description="Basic and acidic residues" evidence="14">
    <location>
        <begin position="536"/>
        <end position="556"/>
    </location>
</feature>
<dbReference type="PANTHER" id="PTHR15067:SF7">
    <property type="entry name" value="E3 UBIQUITIN-PROTEIN LIGASE DMA1-RELATED"/>
    <property type="match status" value="1"/>
</dbReference>
<feature type="compositionally biased region" description="Low complexity" evidence="14">
    <location>
        <begin position="73"/>
        <end position="85"/>
    </location>
</feature>
<feature type="region of interest" description="Disordered" evidence="14">
    <location>
        <begin position="460"/>
        <end position="622"/>
    </location>
</feature>
<comment type="subcellular location">
    <subcellularLocation>
        <location evidence="2">Cytoplasm</location>
    </subcellularLocation>
</comment>
<feature type="region of interest" description="Disordered" evidence="14">
    <location>
        <begin position="51"/>
        <end position="93"/>
    </location>
</feature>
<dbReference type="EMBL" id="LN891101">
    <property type="protein sequence ID" value="CUS09035.1"/>
    <property type="molecule type" value="Genomic_DNA"/>
</dbReference>
<dbReference type="EC" id="2.3.2.27" evidence="3"/>
<dbReference type="GO" id="GO:0051865">
    <property type="term" value="P:protein autoubiquitination"/>
    <property type="evidence" value="ECO:0007669"/>
    <property type="project" value="UniProtKB-ARBA"/>
</dbReference>
<evidence type="ECO:0000256" key="6">
    <source>
        <dbReference type="ARBA" id="ARBA00022723"/>
    </source>
</evidence>
<dbReference type="GO" id="GO:0000132">
    <property type="term" value="P:establishment of mitotic spindle orientation"/>
    <property type="evidence" value="ECO:0007669"/>
    <property type="project" value="UniProtKB-ARBA"/>
</dbReference>
<feature type="region of interest" description="Disordered" evidence="14">
    <location>
        <begin position="1"/>
        <end position="24"/>
    </location>
</feature>
<feature type="compositionally biased region" description="Low complexity" evidence="14">
    <location>
        <begin position="116"/>
        <end position="129"/>
    </location>
</feature>
<dbReference type="FunFam" id="3.30.40.10:FF:000426">
    <property type="entry name" value="DMA1p Ubiquitin-protein ligase (E3)"/>
    <property type="match status" value="1"/>
</dbReference>
<dbReference type="InterPro" id="IPR013083">
    <property type="entry name" value="Znf_RING/FYVE/PHD"/>
</dbReference>
<evidence type="ECO:0000256" key="14">
    <source>
        <dbReference type="SAM" id="MobiDB-lite"/>
    </source>
</evidence>
<evidence type="ECO:0000256" key="5">
    <source>
        <dbReference type="ARBA" id="ARBA00022679"/>
    </source>
</evidence>
<evidence type="ECO:0000256" key="4">
    <source>
        <dbReference type="ARBA" id="ARBA00022490"/>
    </source>
</evidence>
<evidence type="ECO:0000256" key="7">
    <source>
        <dbReference type="ARBA" id="ARBA00022771"/>
    </source>
</evidence>
<comment type="catalytic activity">
    <reaction evidence="1">
        <text>S-ubiquitinyl-[E2 ubiquitin-conjugating enzyme]-L-cysteine + [acceptor protein]-L-lysine = [E2 ubiquitin-conjugating enzyme]-L-cysteine + N(6)-ubiquitinyl-[acceptor protein]-L-lysine.</text>
        <dbReference type="EC" id="2.3.2.27"/>
    </reaction>
</comment>
<evidence type="ECO:0000259" key="15">
    <source>
        <dbReference type="PROSITE" id="PS50006"/>
    </source>
</evidence>
<dbReference type="GO" id="GO:0090337">
    <property type="term" value="P:regulation of formin-nucleated actin cable assembly"/>
    <property type="evidence" value="ECO:0007669"/>
    <property type="project" value="UniProtKB-ARBA"/>
</dbReference>
<feature type="domain" description="RING-type" evidence="16">
    <location>
        <begin position="373"/>
        <end position="417"/>
    </location>
</feature>
<keyword evidence="10" id="KW-0131">Cell cycle</keyword>
<evidence type="ECO:0000256" key="10">
    <source>
        <dbReference type="ARBA" id="ARBA00023306"/>
    </source>
</evidence>
<accession>A0A292PQQ3</accession>
<proteinExistence type="inferred from homology"/>
<dbReference type="GO" id="GO:0005829">
    <property type="term" value="C:cytosol"/>
    <property type="evidence" value="ECO:0007669"/>
    <property type="project" value="TreeGrafter"/>
</dbReference>
<dbReference type="GO" id="GO:0008270">
    <property type="term" value="F:zinc ion binding"/>
    <property type="evidence" value="ECO:0007669"/>
    <property type="project" value="UniProtKB-KW"/>
</dbReference>
<protein>
    <recommendedName>
        <fullName evidence="3">RING-type E3 ubiquitin transferase</fullName>
        <ecNumber evidence="3">2.3.2.27</ecNumber>
    </recommendedName>
    <alternativeName>
        <fullName evidence="12">Checkpoint forkhead associated with RING domains-containing protein 1</fullName>
    </alternativeName>
</protein>
<dbReference type="SUPFAM" id="SSF57850">
    <property type="entry name" value="RING/U-box"/>
    <property type="match status" value="1"/>
</dbReference>
<dbReference type="GO" id="GO:0061630">
    <property type="term" value="F:ubiquitin protein ligase activity"/>
    <property type="evidence" value="ECO:0007669"/>
    <property type="project" value="UniProtKB-EC"/>
</dbReference>
<keyword evidence="4" id="KW-0963">Cytoplasm</keyword>
<dbReference type="Gene3D" id="2.60.200.20">
    <property type="match status" value="1"/>
</dbReference>
<dbReference type="CDD" id="cd16458">
    <property type="entry name" value="RING-H2_Dmap-like"/>
    <property type="match status" value="1"/>
</dbReference>
<dbReference type="GO" id="GO:0097271">
    <property type="term" value="P:protein localization to bud neck"/>
    <property type="evidence" value="ECO:0007669"/>
    <property type="project" value="UniProtKB-ARBA"/>
</dbReference>
<dbReference type="SUPFAM" id="SSF49879">
    <property type="entry name" value="SMAD/FHA domain"/>
    <property type="match status" value="1"/>
</dbReference>
<dbReference type="PROSITE" id="PS50006">
    <property type="entry name" value="FHA_DOMAIN"/>
    <property type="match status" value="1"/>
</dbReference>
<evidence type="ECO:0000259" key="16">
    <source>
        <dbReference type="PROSITE" id="PS50089"/>
    </source>
</evidence>
<reference evidence="17" key="1">
    <citation type="submission" date="2015-10" db="EMBL/GenBank/DDBJ databases">
        <authorList>
            <person name="Regsiter A."/>
            <person name="william w."/>
        </authorList>
    </citation>
    <scope>NUCLEOTIDE SEQUENCE</scope>
    <source>
        <strain evidence="17">Montdore</strain>
    </source>
</reference>
<evidence type="ECO:0000256" key="11">
    <source>
        <dbReference type="ARBA" id="ARBA00061209"/>
    </source>
</evidence>
<keyword evidence="7 13" id="KW-0863">Zinc-finger</keyword>
<dbReference type="GO" id="GO:0000151">
    <property type="term" value="C:ubiquitin ligase complex"/>
    <property type="evidence" value="ECO:0007669"/>
    <property type="project" value="TreeGrafter"/>
</dbReference>
<evidence type="ECO:0000256" key="2">
    <source>
        <dbReference type="ARBA" id="ARBA00004496"/>
    </source>
</evidence>
<evidence type="ECO:0000313" key="18">
    <source>
        <dbReference type="Proteomes" id="UP001412239"/>
    </source>
</evidence>
<keyword evidence="5" id="KW-0808">Transferase</keyword>
<evidence type="ECO:0000313" key="17">
    <source>
        <dbReference type="EMBL" id="CUS09035.1"/>
    </source>
</evidence>
<dbReference type="FunFam" id="2.60.200.20:FF:000030">
    <property type="entry name" value="FHA domain-containing protein"/>
    <property type="match status" value="1"/>
</dbReference>
<feature type="region of interest" description="Disordered" evidence="14">
    <location>
        <begin position="109"/>
        <end position="184"/>
    </location>
</feature>